<dbReference type="STRING" id="551115.Aazo_1602"/>
<gene>
    <name evidence="2" type="ordered locus">Aazo_1602</name>
</gene>
<keyword evidence="1" id="KW-0812">Transmembrane</keyword>
<feature type="transmembrane region" description="Helical" evidence="1">
    <location>
        <begin position="12"/>
        <end position="36"/>
    </location>
</feature>
<keyword evidence="3" id="KW-1185">Reference proteome</keyword>
<keyword evidence="1" id="KW-0472">Membrane</keyword>
<evidence type="ECO:0008006" key="4">
    <source>
        <dbReference type="Google" id="ProtNLM"/>
    </source>
</evidence>
<name>D7E4M2_NOSA0</name>
<dbReference type="RefSeq" id="WP_013190798.1">
    <property type="nucleotide sequence ID" value="NC_014248.1"/>
</dbReference>
<accession>D7E4M2</accession>
<proteinExistence type="predicted"/>
<dbReference type="AlphaFoldDB" id="D7E4M2"/>
<protein>
    <recommendedName>
        <fullName evidence="4">Prepilin-type N-terminal cleavage/methylation domain-containing protein</fullName>
    </recommendedName>
</protein>
<dbReference type="Proteomes" id="UP000001511">
    <property type="component" value="Chromosome"/>
</dbReference>
<dbReference type="InterPro" id="IPR012902">
    <property type="entry name" value="N_methyl_site"/>
</dbReference>
<dbReference type="KEGG" id="naz:Aazo_1602"/>
<sequence>MKKPKCHSESGFSLLEVLSAILIVTFFTAAAMQMMVISAAFKAKAKEYTTAANLIEKDLETVRNIAAQYEFPIVASPVPTLGAMAITLSSGKGLKQDDKIQFSGSSNVYSITAPSPIPSASPTIIITPGIISPAPSASTRVGSNTVCSATSASTGLANYLQQITQGSAYIDSSKTFSITEGGSSVIYGAVIGANPYIIPDTSKKLWLMRNDNNLNAAPYNVLQVRYLVVKDNNGSPSSNKIVAKLASEVIPNASFQCIQ</sequence>
<organism evidence="2 3">
    <name type="scientific">Nostoc azollae (strain 0708)</name>
    <name type="common">Anabaena azollae (strain 0708)</name>
    <dbReference type="NCBI Taxonomy" id="551115"/>
    <lineage>
        <taxon>Bacteria</taxon>
        <taxon>Bacillati</taxon>
        <taxon>Cyanobacteriota</taxon>
        <taxon>Cyanophyceae</taxon>
        <taxon>Nostocales</taxon>
        <taxon>Nostocaceae</taxon>
        <taxon>Trichormus</taxon>
    </lineage>
</organism>
<reference evidence="2 3" key="1">
    <citation type="journal article" date="2010" name="PLoS ONE">
        <title>Genome erosion in a nitrogen-fixing vertically transmitted endosymbiotic multicellular cyanobacterium.</title>
        <authorList>
            <person name="Ran L."/>
            <person name="Larsson J."/>
            <person name="Vigil-Stenman T."/>
            <person name="Nylander J.A."/>
            <person name="Ininbergs K."/>
            <person name="Zheng W.W."/>
            <person name="Lapidus A."/>
            <person name="Lowry S."/>
            <person name="Haselkorn R."/>
            <person name="Bergman B."/>
        </authorList>
    </citation>
    <scope>NUCLEOTIDE SEQUENCE [LARGE SCALE GENOMIC DNA]</scope>
    <source>
        <strain evidence="2 3">0708</strain>
    </source>
</reference>
<dbReference type="OrthoDB" id="573435at2"/>
<dbReference type="PROSITE" id="PS00409">
    <property type="entry name" value="PROKAR_NTER_METHYL"/>
    <property type="match status" value="1"/>
</dbReference>
<dbReference type="HOGENOM" id="CLU_1203181_0_0_3"/>
<evidence type="ECO:0000313" key="3">
    <source>
        <dbReference type="Proteomes" id="UP000001511"/>
    </source>
</evidence>
<evidence type="ECO:0000313" key="2">
    <source>
        <dbReference type="EMBL" id="ADI63780.1"/>
    </source>
</evidence>
<dbReference type="eggNOG" id="COG4967">
    <property type="taxonomic scope" value="Bacteria"/>
</dbReference>
<dbReference type="EMBL" id="CP002059">
    <property type="protein sequence ID" value="ADI63780.1"/>
    <property type="molecule type" value="Genomic_DNA"/>
</dbReference>
<evidence type="ECO:0000256" key="1">
    <source>
        <dbReference type="SAM" id="Phobius"/>
    </source>
</evidence>
<keyword evidence="1" id="KW-1133">Transmembrane helix</keyword>